<dbReference type="EMBL" id="JAIWYP010000008">
    <property type="protein sequence ID" value="KAH3789197.1"/>
    <property type="molecule type" value="Genomic_DNA"/>
</dbReference>
<reference evidence="1" key="1">
    <citation type="journal article" date="2019" name="bioRxiv">
        <title>The Genome of the Zebra Mussel, Dreissena polymorpha: A Resource for Invasive Species Research.</title>
        <authorList>
            <person name="McCartney M.A."/>
            <person name="Auch B."/>
            <person name="Kono T."/>
            <person name="Mallez S."/>
            <person name="Zhang Y."/>
            <person name="Obille A."/>
            <person name="Becker A."/>
            <person name="Abrahante J.E."/>
            <person name="Garbe J."/>
            <person name="Badalamenti J.P."/>
            <person name="Herman A."/>
            <person name="Mangelson H."/>
            <person name="Liachko I."/>
            <person name="Sullivan S."/>
            <person name="Sone E.D."/>
            <person name="Koren S."/>
            <person name="Silverstein K.A.T."/>
            <person name="Beckman K.B."/>
            <person name="Gohl D.M."/>
        </authorList>
    </citation>
    <scope>NUCLEOTIDE SEQUENCE</scope>
    <source>
        <strain evidence="1">Duluth1</strain>
        <tissue evidence="1">Whole animal</tissue>
    </source>
</reference>
<reference evidence="1" key="2">
    <citation type="submission" date="2020-11" db="EMBL/GenBank/DDBJ databases">
        <authorList>
            <person name="McCartney M.A."/>
            <person name="Auch B."/>
            <person name="Kono T."/>
            <person name="Mallez S."/>
            <person name="Becker A."/>
            <person name="Gohl D.M."/>
            <person name="Silverstein K.A.T."/>
            <person name="Koren S."/>
            <person name="Bechman K.B."/>
            <person name="Herman A."/>
            <person name="Abrahante J.E."/>
            <person name="Garbe J."/>
        </authorList>
    </citation>
    <scope>NUCLEOTIDE SEQUENCE</scope>
    <source>
        <strain evidence="1">Duluth1</strain>
        <tissue evidence="1">Whole animal</tissue>
    </source>
</reference>
<dbReference type="Proteomes" id="UP000828390">
    <property type="component" value="Unassembled WGS sequence"/>
</dbReference>
<sequence>MLSEVEDAIRQLKNGKSCGIDGIPSEYYKHTIYILAPYLKIFNSIFDCELWNSIFNTDMQQLEVSHHFPSLLFETCPRSTHLMRSDMDLHLARLTSIEAQIQKIAFLDPLCQAPTDESCHKLNILRLCQFDLCEKTASFQIFRRFTLKTI</sequence>
<dbReference type="AlphaFoldDB" id="A0A9D4F4D4"/>
<proteinExistence type="predicted"/>
<comment type="caution">
    <text evidence="1">The sequence shown here is derived from an EMBL/GenBank/DDBJ whole genome shotgun (WGS) entry which is preliminary data.</text>
</comment>
<organism evidence="1 2">
    <name type="scientific">Dreissena polymorpha</name>
    <name type="common">Zebra mussel</name>
    <name type="synonym">Mytilus polymorpha</name>
    <dbReference type="NCBI Taxonomy" id="45954"/>
    <lineage>
        <taxon>Eukaryota</taxon>
        <taxon>Metazoa</taxon>
        <taxon>Spiralia</taxon>
        <taxon>Lophotrochozoa</taxon>
        <taxon>Mollusca</taxon>
        <taxon>Bivalvia</taxon>
        <taxon>Autobranchia</taxon>
        <taxon>Heteroconchia</taxon>
        <taxon>Euheterodonta</taxon>
        <taxon>Imparidentia</taxon>
        <taxon>Neoheterodontei</taxon>
        <taxon>Myida</taxon>
        <taxon>Dreissenoidea</taxon>
        <taxon>Dreissenidae</taxon>
        <taxon>Dreissena</taxon>
    </lineage>
</organism>
<evidence type="ECO:0000313" key="1">
    <source>
        <dbReference type="EMBL" id="KAH3789197.1"/>
    </source>
</evidence>
<gene>
    <name evidence="1" type="ORF">DPMN_167370</name>
</gene>
<evidence type="ECO:0000313" key="2">
    <source>
        <dbReference type="Proteomes" id="UP000828390"/>
    </source>
</evidence>
<accession>A0A9D4F4D4</accession>
<keyword evidence="2" id="KW-1185">Reference proteome</keyword>
<name>A0A9D4F4D4_DREPO</name>
<protein>
    <submittedName>
        <fullName evidence="1">Uncharacterized protein</fullName>
    </submittedName>
</protein>